<evidence type="ECO:0000256" key="1">
    <source>
        <dbReference type="SAM" id="MobiDB-lite"/>
    </source>
</evidence>
<evidence type="ECO:0000256" key="2">
    <source>
        <dbReference type="SAM" id="SignalP"/>
    </source>
</evidence>
<keyword evidence="2" id="KW-0732">Signal</keyword>
<dbReference type="AlphaFoldDB" id="A0A914WFF3"/>
<feature type="compositionally biased region" description="Polar residues" evidence="1">
    <location>
        <begin position="59"/>
        <end position="77"/>
    </location>
</feature>
<proteinExistence type="predicted"/>
<feature type="region of interest" description="Disordered" evidence="1">
    <location>
        <begin position="214"/>
        <end position="283"/>
    </location>
</feature>
<dbReference type="WBParaSite" id="PSAMB.scaffold4069size15796.g23333.t1">
    <property type="protein sequence ID" value="PSAMB.scaffold4069size15796.g23333.t1"/>
    <property type="gene ID" value="PSAMB.scaffold4069size15796.g23333"/>
</dbReference>
<name>A0A914WFF3_9BILA</name>
<feature type="region of interest" description="Disordered" evidence="1">
    <location>
        <begin position="31"/>
        <end position="87"/>
    </location>
</feature>
<accession>A0A914WFF3</accession>
<feature type="chain" id="PRO_5036976406" evidence="2">
    <location>
        <begin position="21"/>
        <end position="283"/>
    </location>
</feature>
<feature type="compositionally biased region" description="Gly residues" evidence="1">
    <location>
        <begin position="214"/>
        <end position="241"/>
    </location>
</feature>
<reference evidence="4" key="1">
    <citation type="submission" date="2022-11" db="UniProtKB">
        <authorList>
            <consortium name="WormBaseParasite"/>
        </authorList>
    </citation>
    <scope>IDENTIFICATION</scope>
</reference>
<organism evidence="3 4">
    <name type="scientific">Plectus sambesii</name>
    <dbReference type="NCBI Taxonomy" id="2011161"/>
    <lineage>
        <taxon>Eukaryota</taxon>
        <taxon>Metazoa</taxon>
        <taxon>Ecdysozoa</taxon>
        <taxon>Nematoda</taxon>
        <taxon>Chromadorea</taxon>
        <taxon>Plectida</taxon>
        <taxon>Plectina</taxon>
        <taxon>Plectoidea</taxon>
        <taxon>Plectidae</taxon>
        <taxon>Plectus</taxon>
    </lineage>
</organism>
<protein>
    <submittedName>
        <fullName evidence="4">SXP/RAL-2 family protein Ani s 5-like cation-binding domain-containing protein</fullName>
    </submittedName>
</protein>
<evidence type="ECO:0000313" key="3">
    <source>
        <dbReference type="Proteomes" id="UP000887566"/>
    </source>
</evidence>
<dbReference type="Proteomes" id="UP000887566">
    <property type="component" value="Unplaced"/>
</dbReference>
<sequence>MVSLTLAVSCLVVLAAVAQAKPKHGQHAANLLTGAKNNGGGHGGHKKNNNGGGHGGNKPQSNGFWSGGNQPQPNEDMSIQIIDPLGPTSGHKPQQFGGFADFCFDPTNFTSHFIDDEETKAKIAAAWAGYQPGDNCTEEKKAMKAVFIDMGIKKINNAAANLTTPEAKNIVNILVQLLEAFKTLPDAAKDELEAMKRDVMGSFMGGDHKGFGGSDHGSFGGPGNFGGHGGSFGGNNGGFAGGHFPPPPPPQVLPGPPPQGGNNGVPPADSNAAVHIMPVSNNQ</sequence>
<feature type="compositionally biased region" description="Pro residues" evidence="1">
    <location>
        <begin position="244"/>
        <end position="259"/>
    </location>
</feature>
<keyword evidence="3" id="KW-1185">Reference proteome</keyword>
<feature type="signal peptide" evidence="2">
    <location>
        <begin position="1"/>
        <end position="20"/>
    </location>
</feature>
<evidence type="ECO:0000313" key="4">
    <source>
        <dbReference type="WBParaSite" id="PSAMB.scaffold4069size15796.g23333.t1"/>
    </source>
</evidence>